<organism evidence="1 2">
    <name type="scientific">Microbacterium amylolyticum</name>
    <dbReference type="NCBI Taxonomy" id="936337"/>
    <lineage>
        <taxon>Bacteria</taxon>
        <taxon>Bacillati</taxon>
        <taxon>Actinomycetota</taxon>
        <taxon>Actinomycetes</taxon>
        <taxon>Micrococcales</taxon>
        <taxon>Microbacteriaceae</taxon>
        <taxon>Microbacterium</taxon>
    </lineage>
</organism>
<reference evidence="1 2" key="1">
    <citation type="submission" date="2021-03" db="EMBL/GenBank/DDBJ databases">
        <title>Sequencing the genomes of 1000 actinobacteria strains.</title>
        <authorList>
            <person name="Klenk H.-P."/>
        </authorList>
    </citation>
    <scope>NUCLEOTIDE SEQUENCE [LARGE SCALE GENOMIC DNA]</scope>
    <source>
        <strain evidence="1 2">DSM 24221</strain>
    </source>
</reference>
<dbReference type="EMBL" id="JAGIOL010000001">
    <property type="protein sequence ID" value="MBP2435602.1"/>
    <property type="molecule type" value="Genomic_DNA"/>
</dbReference>
<protein>
    <submittedName>
        <fullName evidence="1">Uncharacterized protein</fullName>
    </submittedName>
</protein>
<gene>
    <name evidence="1" type="ORF">JOF34_000188</name>
</gene>
<evidence type="ECO:0000313" key="2">
    <source>
        <dbReference type="Proteomes" id="UP001519362"/>
    </source>
</evidence>
<keyword evidence="2" id="KW-1185">Reference proteome</keyword>
<dbReference type="Proteomes" id="UP001519362">
    <property type="component" value="Unassembled WGS sequence"/>
</dbReference>
<sequence>MFLTSPQSALDAYIAATNTHDFDRVAASESSEWSGASS</sequence>
<name>A0ABS4ZEG9_9MICO</name>
<comment type="caution">
    <text evidence="1">The sequence shown here is derived from an EMBL/GenBank/DDBJ whole genome shotgun (WGS) entry which is preliminary data.</text>
</comment>
<accession>A0ABS4ZEG9</accession>
<evidence type="ECO:0000313" key="1">
    <source>
        <dbReference type="EMBL" id="MBP2435602.1"/>
    </source>
</evidence>
<proteinExistence type="predicted"/>